<dbReference type="SUPFAM" id="SSF55874">
    <property type="entry name" value="ATPase domain of HSP90 chaperone/DNA topoisomerase II/histidine kinase"/>
    <property type="match status" value="1"/>
</dbReference>
<dbReference type="InterPro" id="IPR003594">
    <property type="entry name" value="HATPase_dom"/>
</dbReference>
<name>A0A919SZ73_9ACTN</name>
<dbReference type="EMBL" id="BOQL01000097">
    <property type="protein sequence ID" value="GIM80404.1"/>
    <property type="molecule type" value="Genomic_DNA"/>
</dbReference>
<evidence type="ECO:0000256" key="7">
    <source>
        <dbReference type="ARBA" id="ARBA00022840"/>
    </source>
</evidence>
<evidence type="ECO:0000256" key="1">
    <source>
        <dbReference type="ARBA" id="ARBA00000085"/>
    </source>
</evidence>
<feature type="transmembrane region" description="Helical" evidence="9">
    <location>
        <begin position="138"/>
        <end position="160"/>
    </location>
</feature>
<evidence type="ECO:0000256" key="2">
    <source>
        <dbReference type="ARBA" id="ARBA00012438"/>
    </source>
</evidence>
<dbReference type="PANTHER" id="PTHR24421">
    <property type="entry name" value="NITRATE/NITRITE SENSOR PROTEIN NARX-RELATED"/>
    <property type="match status" value="1"/>
</dbReference>
<evidence type="ECO:0000313" key="12">
    <source>
        <dbReference type="Proteomes" id="UP000681340"/>
    </source>
</evidence>
<sequence>MRRSLSAGFPGDARVVPDILAAAVVVLVFWAPSTVDATDPARLAAGWTLAAVTGLAMVARRCFPGAATVAAAIATVTGNALGVCQDPMLAVAWCLYPLAVARAARTRLPVLVLACVALSLAAVTGVPSSDMSGLGQRVVVAVAAVSVAWLLGTMVGRGIAATREAERARVQLEVARDVHDVVGHALGVISAEAGVTRGLADAGEQELRESLAGIEVHARQALGEVQQLVRGLRSAPTPVARLSSVVDTTRAAGVDVQARIAVDAQLGDAVSAVVLRIVQESLSNVVRHAPGAACTVDVHEADGAVVVRVRDRGPGAAGREHAGFGLAGMSERAHLVGGTVEWGDHPGGGFEVRARLPVGGGGGR</sequence>
<accession>A0A919SZ73</accession>
<feature type="domain" description="Histidine kinase/HSP90-like ATPase" evidence="10">
    <location>
        <begin position="269"/>
        <end position="360"/>
    </location>
</feature>
<keyword evidence="5" id="KW-0547">Nucleotide-binding</keyword>
<evidence type="ECO:0000256" key="9">
    <source>
        <dbReference type="SAM" id="Phobius"/>
    </source>
</evidence>
<feature type="transmembrane region" description="Helical" evidence="9">
    <location>
        <begin position="12"/>
        <end position="31"/>
    </location>
</feature>
<keyword evidence="9" id="KW-0472">Membrane</keyword>
<dbReference type="RefSeq" id="WP_212994812.1">
    <property type="nucleotide sequence ID" value="NZ_BAABEA010000019.1"/>
</dbReference>
<evidence type="ECO:0000256" key="8">
    <source>
        <dbReference type="ARBA" id="ARBA00023012"/>
    </source>
</evidence>
<dbReference type="Pfam" id="PF07730">
    <property type="entry name" value="HisKA_3"/>
    <property type="match status" value="1"/>
</dbReference>
<dbReference type="EC" id="2.7.13.3" evidence="2"/>
<dbReference type="GO" id="GO:0000155">
    <property type="term" value="F:phosphorelay sensor kinase activity"/>
    <property type="evidence" value="ECO:0007669"/>
    <property type="project" value="InterPro"/>
</dbReference>
<dbReference type="GO" id="GO:0005524">
    <property type="term" value="F:ATP binding"/>
    <property type="evidence" value="ECO:0007669"/>
    <property type="project" value="UniProtKB-KW"/>
</dbReference>
<evidence type="ECO:0000256" key="3">
    <source>
        <dbReference type="ARBA" id="ARBA00022553"/>
    </source>
</evidence>
<reference evidence="11" key="1">
    <citation type="submission" date="2021-03" db="EMBL/GenBank/DDBJ databases">
        <title>Whole genome shotgun sequence of Actinoplanes auranticolor NBRC 12245.</title>
        <authorList>
            <person name="Komaki H."/>
            <person name="Tamura T."/>
        </authorList>
    </citation>
    <scope>NUCLEOTIDE SEQUENCE</scope>
    <source>
        <strain evidence="11">NBRC 12245</strain>
    </source>
</reference>
<dbReference type="Gene3D" id="1.20.5.1930">
    <property type="match status" value="1"/>
</dbReference>
<keyword evidence="9" id="KW-0812">Transmembrane</keyword>
<proteinExistence type="predicted"/>
<dbReference type="Pfam" id="PF02518">
    <property type="entry name" value="HATPase_c"/>
    <property type="match status" value="1"/>
</dbReference>
<dbReference type="GO" id="GO:0046983">
    <property type="term" value="F:protein dimerization activity"/>
    <property type="evidence" value="ECO:0007669"/>
    <property type="project" value="InterPro"/>
</dbReference>
<dbReference type="Gene3D" id="3.30.565.10">
    <property type="entry name" value="Histidine kinase-like ATPase, C-terminal domain"/>
    <property type="match status" value="1"/>
</dbReference>
<dbReference type="GO" id="GO:0016020">
    <property type="term" value="C:membrane"/>
    <property type="evidence" value="ECO:0007669"/>
    <property type="project" value="InterPro"/>
</dbReference>
<dbReference type="SMART" id="SM00387">
    <property type="entry name" value="HATPase_c"/>
    <property type="match status" value="1"/>
</dbReference>
<evidence type="ECO:0000256" key="4">
    <source>
        <dbReference type="ARBA" id="ARBA00022679"/>
    </source>
</evidence>
<feature type="transmembrane region" description="Helical" evidence="9">
    <location>
        <begin position="108"/>
        <end position="126"/>
    </location>
</feature>
<comment type="caution">
    <text evidence="11">The sequence shown here is derived from an EMBL/GenBank/DDBJ whole genome shotgun (WGS) entry which is preliminary data.</text>
</comment>
<keyword evidence="8" id="KW-0902">Two-component regulatory system</keyword>
<gene>
    <name evidence="11" type="ORF">Aau02nite_90370</name>
</gene>
<keyword evidence="6 11" id="KW-0418">Kinase</keyword>
<dbReference type="InterPro" id="IPR050482">
    <property type="entry name" value="Sensor_HK_TwoCompSys"/>
</dbReference>
<keyword evidence="4" id="KW-0808">Transferase</keyword>
<dbReference type="PANTHER" id="PTHR24421:SF10">
    <property type="entry name" value="NITRATE_NITRITE SENSOR PROTEIN NARQ"/>
    <property type="match status" value="1"/>
</dbReference>
<dbReference type="Proteomes" id="UP000681340">
    <property type="component" value="Unassembled WGS sequence"/>
</dbReference>
<evidence type="ECO:0000256" key="6">
    <source>
        <dbReference type="ARBA" id="ARBA00022777"/>
    </source>
</evidence>
<comment type="catalytic activity">
    <reaction evidence="1">
        <text>ATP + protein L-histidine = ADP + protein N-phospho-L-histidine.</text>
        <dbReference type="EC" id="2.7.13.3"/>
    </reaction>
</comment>
<keyword evidence="9" id="KW-1133">Transmembrane helix</keyword>
<keyword evidence="3" id="KW-0597">Phosphoprotein</keyword>
<evidence type="ECO:0000259" key="10">
    <source>
        <dbReference type="SMART" id="SM00387"/>
    </source>
</evidence>
<dbReference type="AlphaFoldDB" id="A0A919SZ73"/>
<dbReference type="InterPro" id="IPR036890">
    <property type="entry name" value="HATPase_C_sf"/>
</dbReference>
<dbReference type="CDD" id="cd16917">
    <property type="entry name" value="HATPase_UhpB-NarQ-NarX-like"/>
    <property type="match status" value="1"/>
</dbReference>
<evidence type="ECO:0000256" key="5">
    <source>
        <dbReference type="ARBA" id="ARBA00022741"/>
    </source>
</evidence>
<dbReference type="InterPro" id="IPR011712">
    <property type="entry name" value="Sig_transdc_His_kin_sub3_dim/P"/>
</dbReference>
<keyword evidence="12" id="KW-1185">Reference proteome</keyword>
<evidence type="ECO:0000313" key="11">
    <source>
        <dbReference type="EMBL" id="GIM80404.1"/>
    </source>
</evidence>
<keyword evidence="7" id="KW-0067">ATP-binding</keyword>
<protein>
    <recommendedName>
        <fullName evidence="2">histidine kinase</fullName>
        <ecNumber evidence="2">2.7.13.3</ecNumber>
    </recommendedName>
</protein>
<organism evidence="11 12">
    <name type="scientific">Actinoplanes auranticolor</name>
    <dbReference type="NCBI Taxonomy" id="47988"/>
    <lineage>
        <taxon>Bacteria</taxon>
        <taxon>Bacillati</taxon>
        <taxon>Actinomycetota</taxon>
        <taxon>Actinomycetes</taxon>
        <taxon>Micromonosporales</taxon>
        <taxon>Micromonosporaceae</taxon>
        <taxon>Actinoplanes</taxon>
    </lineage>
</organism>